<protein>
    <submittedName>
        <fullName evidence="6">Cupredoxin family protein</fullName>
    </submittedName>
</protein>
<keyword evidence="1" id="KW-0479">Metal-binding</keyword>
<dbReference type="Pfam" id="PF00127">
    <property type="entry name" value="Copper-bind"/>
    <property type="match status" value="1"/>
</dbReference>
<feature type="chain" id="PRO_5037826769" evidence="4">
    <location>
        <begin position="24"/>
        <end position="162"/>
    </location>
</feature>
<keyword evidence="7" id="KW-1185">Reference proteome</keyword>
<gene>
    <name evidence="6" type="ORF">I2H38_17455</name>
</gene>
<dbReference type="CDD" id="cd04211">
    <property type="entry name" value="Cupredoxin_like_2"/>
    <property type="match status" value="1"/>
</dbReference>
<evidence type="ECO:0000313" key="6">
    <source>
        <dbReference type="EMBL" id="MBF9235163.1"/>
    </source>
</evidence>
<dbReference type="Gene3D" id="2.60.40.420">
    <property type="entry name" value="Cupredoxins - blue copper proteins"/>
    <property type="match status" value="1"/>
</dbReference>
<dbReference type="GO" id="GO:0005507">
    <property type="term" value="F:copper ion binding"/>
    <property type="evidence" value="ECO:0007669"/>
    <property type="project" value="InterPro"/>
</dbReference>
<evidence type="ECO:0000256" key="2">
    <source>
        <dbReference type="ARBA" id="ARBA00023008"/>
    </source>
</evidence>
<dbReference type="SUPFAM" id="SSF49503">
    <property type="entry name" value="Cupredoxins"/>
    <property type="match status" value="1"/>
</dbReference>
<reference evidence="6" key="1">
    <citation type="submission" date="2020-11" db="EMBL/GenBank/DDBJ databases">
        <authorList>
            <person name="Kim M.K."/>
        </authorList>
    </citation>
    <scope>NUCLEOTIDE SEQUENCE</scope>
    <source>
        <strain evidence="6">BT350</strain>
    </source>
</reference>
<dbReference type="AlphaFoldDB" id="A0A931FS24"/>
<evidence type="ECO:0000256" key="4">
    <source>
        <dbReference type="SAM" id="SignalP"/>
    </source>
</evidence>
<dbReference type="EMBL" id="JADQDO010000010">
    <property type="protein sequence ID" value="MBF9235163.1"/>
    <property type="molecule type" value="Genomic_DNA"/>
</dbReference>
<keyword evidence="2" id="KW-0186">Copper</keyword>
<name>A0A931FS24_9HYPH</name>
<evidence type="ECO:0000256" key="3">
    <source>
        <dbReference type="SAM" id="MobiDB-lite"/>
    </source>
</evidence>
<dbReference type="PANTHER" id="PTHR38439">
    <property type="entry name" value="AURACYANIN-B"/>
    <property type="match status" value="1"/>
</dbReference>
<dbReference type="Proteomes" id="UP000599312">
    <property type="component" value="Unassembled WGS sequence"/>
</dbReference>
<feature type="domain" description="Blue (type 1) copper" evidence="5">
    <location>
        <begin position="57"/>
        <end position="162"/>
    </location>
</feature>
<evidence type="ECO:0000259" key="5">
    <source>
        <dbReference type="Pfam" id="PF00127"/>
    </source>
</evidence>
<dbReference type="PANTHER" id="PTHR38439:SF3">
    <property type="entry name" value="COPPER-RESISTANT CUPROPROTEIN COPI"/>
    <property type="match status" value="1"/>
</dbReference>
<dbReference type="InterPro" id="IPR050845">
    <property type="entry name" value="Cu-binding_ET"/>
</dbReference>
<dbReference type="PROSITE" id="PS00079">
    <property type="entry name" value="MULTICOPPER_OXIDASE1"/>
    <property type="match status" value="1"/>
</dbReference>
<evidence type="ECO:0000313" key="7">
    <source>
        <dbReference type="Proteomes" id="UP000599312"/>
    </source>
</evidence>
<dbReference type="GO" id="GO:0009055">
    <property type="term" value="F:electron transfer activity"/>
    <property type="evidence" value="ECO:0007669"/>
    <property type="project" value="InterPro"/>
</dbReference>
<proteinExistence type="predicted"/>
<dbReference type="InterPro" id="IPR033138">
    <property type="entry name" value="Cu_oxidase_CS"/>
</dbReference>
<comment type="caution">
    <text evidence="6">The sequence shown here is derived from an EMBL/GenBank/DDBJ whole genome shotgun (WGS) entry which is preliminary data.</text>
</comment>
<feature type="region of interest" description="Disordered" evidence="3">
    <location>
        <begin position="27"/>
        <end position="47"/>
    </location>
</feature>
<dbReference type="RefSeq" id="WP_196273154.1">
    <property type="nucleotide sequence ID" value="NZ_JADQDO010000010.1"/>
</dbReference>
<feature type="compositionally biased region" description="Basic and acidic residues" evidence="3">
    <location>
        <begin position="31"/>
        <end position="46"/>
    </location>
</feature>
<feature type="signal peptide" evidence="4">
    <location>
        <begin position="1"/>
        <end position="23"/>
    </location>
</feature>
<evidence type="ECO:0000256" key="1">
    <source>
        <dbReference type="ARBA" id="ARBA00022723"/>
    </source>
</evidence>
<dbReference type="InterPro" id="IPR000923">
    <property type="entry name" value="BlueCu_1"/>
</dbReference>
<sequence length="162" mass="17636">MKRTSSLFGSLSVLLLTTGLAIAAPGMAGHGHGDEAPTGKPGDPKKTARIVPITMKETEDGKMVYFPDKVEVRAGEQIKFVLKNAGKTDHEFVLDTVENNAKHKIAMQKNPDMEHDDPNSRRLAVSKNGEIVWQFTKTGAFEYACLIPGHYEAGMKGSVIVK</sequence>
<keyword evidence="4" id="KW-0732">Signal</keyword>
<dbReference type="InterPro" id="IPR008972">
    <property type="entry name" value="Cupredoxin"/>
</dbReference>
<organism evidence="6 7">
    <name type="scientific">Microvirga alba</name>
    <dbReference type="NCBI Taxonomy" id="2791025"/>
    <lineage>
        <taxon>Bacteria</taxon>
        <taxon>Pseudomonadati</taxon>
        <taxon>Pseudomonadota</taxon>
        <taxon>Alphaproteobacteria</taxon>
        <taxon>Hyphomicrobiales</taxon>
        <taxon>Methylobacteriaceae</taxon>
        <taxon>Microvirga</taxon>
    </lineage>
</organism>
<accession>A0A931FS24</accession>